<protein>
    <submittedName>
        <fullName evidence="1">Transposon TX1 uncharacterized 149 kDa protein</fullName>
    </submittedName>
</protein>
<evidence type="ECO:0000313" key="1">
    <source>
        <dbReference type="EMBL" id="KAF7827099.1"/>
    </source>
</evidence>
<keyword evidence="2" id="KW-1185">Reference proteome</keyword>
<dbReference type="AlphaFoldDB" id="A0A834U086"/>
<organism evidence="1 2">
    <name type="scientific">Senna tora</name>
    <dbReference type="NCBI Taxonomy" id="362788"/>
    <lineage>
        <taxon>Eukaryota</taxon>
        <taxon>Viridiplantae</taxon>
        <taxon>Streptophyta</taxon>
        <taxon>Embryophyta</taxon>
        <taxon>Tracheophyta</taxon>
        <taxon>Spermatophyta</taxon>
        <taxon>Magnoliopsida</taxon>
        <taxon>eudicotyledons</taxon>
        <taxon>Gunneridae</taxon>
        <taxon>Pentapetalae</taxon>
        <taxon>rosids</taxon>
        <taxon>fabids</taxon>
        <taxon>Fabales</taxon>
        <taxon>Fabaceae</taxon>
        <taxon>Caesalpinioideae</taxon>
        <taxon>Cassia clade</taxon>
        <taxon>Senna</taxon>
    </lineage>
</organism>
<dbReference type="Proteomes" id="UP000634136">
    <property type="component" value="Unassembled WGS sequence"/>
</dbReference>
<proteinExistence type="predicted"/>
<accession>A0A834U086</accession>
<gene>
    <name evidence="1" type="ORF">G2W53_018263</name>
</gene>
<dbReference type="EMBL" id="JAAIUW010000006">
    <property type="protein sequence ID" value="KAF7827099.1"/>
    <property type="molecule type" value="Genomic_DNA"/>
</dbReference>
<evidence type="ECO:0000313" key="2">
    <source>
        <dbReference type="Proteomes" id="UP000634136"/>
    </source>
</evidence>
<sequence>MIKRIPPYRPGVGIPFPSMVVSAQLKINTDIFVSTDIKNIINNSLICNSGHGLFQQLIHNVLIRNVDSDGSHLLRAILFQKQTDGSEQSKLSVLIMIGLERTQASLVSSLMVQNRDHFPTKSAIFRPTTSELRIIGNGLHSKVQPRSKPDPPCKLAVFENMLYRFRGITTMQAQSRIKEAFLFAISEPSMNPPKYRPKCSTCLQLMIPILHLPKLMKKVTHSLTSIPVCFEEHQNLICIHQVVYRRSIASNFNPPNAFGCLGFDEIIGQDICTKDKEQKLPMGGKVHVVLYLPQEIPRKLIISFMEVDFEGCPPSFILFAPFNVVKDFTGNKNIVLNEASFYKSILEGSDETDRSIVLESLGRVYLRDQGYMGLVHGSENMSSGQEGSYHTRNILLNYFPAVLEKHGAHAIWPRGFVSIHLEKSIFYFHFCESSAKQLGEIIFYNCFELLFVFYPLTIRKMDPVDPRFQPLMVNYIMEIFCVPICLKKPKLFSSLSPLDFFTLDLSNLVTQISKVLVMPMGKVSTDIANLVLQLGSHQS</sequence>
<comment type="caution">
    <text evidence="1">The sequence shown here is derived from an EMBL/GenBank/DDBJ whole genome shotgun (WGS) entry which is preliminary data.</text>
</comment>
<name>A0A834U086_9FABA</name>
<reference evidence="1" key="1">
    <citation type="submission" date="2020-09" db="EMBL/GenBank/DDBJ databases">
        <title>Genome-Enabled Discovery of Anthraquinone Biosynthesis in Senna tora.</title>
        <authorList>
            <person name="Kang S.-H."/>
            <person name="Pandey R.P."/>
            <person name="Lee C.-M."/>
            <person name="Sim J.-S."/>
            <person name="Jeong J.-T."/>
            <person name="Choi B.-S."/>
            <person name="Jung M."/>
            <person name="Ginzburg D."/>
            <person name="Zhao K."/>
            <person name="Won S.Y."/>
            <person name="Oh T.-J."/>
            <person name="Yu Y."/>
            <person name="Kim N.-H."/>
            <person name="Lee O.R."/>
            <person name="Lee T.-H."/>
            <person name="Bashyal P."/>
            <person name="Kim T.-S."/>
            <person name="Lee W.-H."/>
            <person name="Kawkins C."/>
            <person name="Kim C.-K."/>
            <person name="Kim J.S."/>
            <person name="Ahn B.O."/>
            <person name="Rhee S.Y."/>
            <person name="Sohng J.K."/>
        </authorList>
    </citation>
    <scope>NUCLEOTIDE SEQUENCE</scope>
    <source>
        <tissue evidence="1">Leaf</tissue>
    </source>
</reference>